<comment type="similarity">
    <text evidence="2 6">Belongs to the RdgC family.</text>
</comment>
<dbReference type="InterPro" id="IPR007476">
    <property type="entry name" value="RdgC"/>
</dbReference>
<dbReference type="EMBL" id="MWQO01000032">
    <property type="protein sequence ID" value="THD10259.1"/>
    <property type="molecule type" value="Genomic_DNA"/>
</dbReference>
<dbReference type="GO" id="GO:0005737">
    <property type="term" value="C:cytoplasm"/>
    <property type="evidence" value="ECO:0007669"/>
    <property type="project" value="UniProtKB-UniRule"/>
</dbReference>
<proteinExistence type="inferred from homology"/>
<organism evidence="7 8">
    <name type="scientific">Metallibacterium scheffleri</name>
    <dbReference type="NCBI Taxonomy" id="993689"/>
    <lineage>
        <taxon>Bacteria</taxon>
        <taxon>Pseudomonadati</taxon>
        <taxon>Pseudomonadota</taxon>
        <taxon>Gammaproteobacteria</taxon>
        <taxon>Lysobacterales</taxon>
        <taxon>Rhodanobacteraceae</taxon>
        <taxon>Metallibacterium</taxon>
    </lineage>
</organism>
<dbReference type="PANTHER" id="PTHR38103:SF1">
    <property type="entry name" value="RECOMBINATION-ASSOCIATED PROTEIN RDGC"/>
    <property type="match status" value="1"/>
</dbReference>
<dbReference type="NCBIfam" id="NF001464">
    <property type="entry name" value="PRK00321.1-5"/>
    <property type="match status" value="1"/>
</dbReference>
<evidence type="ECO:0000256" key="1">
    <source>
        <dbReference type="ARBA" id="ARBA00004453"/>
    </source>
</evidence>
<dbReference type="RefSeq" id="WP_081126095.1">
    <property type="nucleotide sequence ID" value="NZ_DAHXOC010000002.1"/>
</dbReference>
<evidence type="ECO:0000256" key="2">
    <source>
        <dbReference type="ARBA" id="ARBA00008657"/>
    </source>
</evidence>
<dbReference type="AlphaFoldDB" id="A0A4S3KN42"/>
<evidence type="ECO:0000256" key="5">
    <source>
        <dbReference type="ARBA" id="ARBA00023172"/>
    </source>
</evidence>
<keyword evidence="5 6" id="KW-0233">DNA recombination</keyword>
<evidence type="ECO:0000256" key="3">
    <source>
        <dbReference type="ARBA" id="ARBA00022296"/>
    </source>
</evidence>
<keyword evidence="8" id="KW-1185">Reference proteome</keyword>
<reference evidence="7 8" key="1">
    <citation type="submission" date="2017-02" db="EMBL/GenBank/DDBJ databases">
        <title>Whole genome sequencing of Metallibacterium scheffleri DSM 24874 (T).</title>
        <authorList>
            <person name="Kumar S."/>
            <person name="Patil P."/>
            <person name="Patil P.B."/>
        </authorList>
    </citation>
    <scope>NUCLEOTIDE SEQUENCE [LARGE SCALE GENOMIC DNA]</scope>
    <source>
        <strain evidence="7 8">DSM 24874</strain>
    </source>
</reference>
<dbReference type="PANTHER" id="PTHR38103">
    <property type="entry name" value="RECOMBINATION-ASSOCIATED PROTEIN RDGC"/>
    <property type="match status" value="1"/>
</dbReference>
<evidence type="ECO:0000256" key="4">
    <source>
        <dbReference type="ARBA" id="ARBA00022490"/>
    </source>
</evidence>
<gene>
    <name evidence="6" type="primary">rdgC</name>
    <name evidence="7" type="ORF">B1806_09335</name>
</gene>
<accession>A0A4S3KN42</accession>
<dbReference type="OrthoDB" id="5290530at2"/>
<comment type="function">
    <text evidence="6">May be involved in recombination.</text>
</comment>
<evidence type="ECO:0000313" key="8">
    <source>
        <dbReference type="Proteomes" id="UP000307749"/>
    </source>
</evidence>
<dbReference type="GO" id="GO:0003690">
    <property type="term" value="F:double-stranded DNA binding"/>
    <property type="evidence" value="ECO:0007669"/>
    <property type="project" value="TreeGrafter"/>
</dbReference>
<name>A0A4S3KN42_9GAMM</name>
<sequence>MLFRNLSLFRFSPAVAATLGELETALDAHRLRPCGPLELATHGFVSPLGPLQGALTRTLQGCVLFSAGNEDKLLPAVVINAELGRRIQARAGELGRPVGGRERKRMKQELIDELLPRAFARPSQLPGYLDLAQGWAVLDTASRKAAEAAISGLREALGSFPALPLAAERAPRLVMTEWLTARRLPEGLELGDECELREATGNAGAIARCRRQALEADEVQEHLRAGKQVTQLGLVFDGRLAFVLGEDLVLRRLKFLDVIQEELNQQAPDSVEAELDARFALMALELRRVFDKLDTWFGLPRPQDA</sequence>
<dbReference type="GO" id="GO:0043590">
    <property type="term" value="C:bacterial nucleoid"/>
    <property type="evidence" value="ECO:0007669"/>
    <property type="project" value="TreeGrafter"/>
</dbReference>
<evidence type="ECO:0000313" key="7">
    <source>
        <dbReference type="EMBL" id="THD10259.1"/>
    </source>
</evidence>
<keyword evidence="4 6" id="KW-0963">Cytoplasm</keyword>
<dbReference type="STRING" id="993689.GCA_002077135_00698"/>
<dbReference type="GO" id="GO:0000018">
    <property type="term" value="P:regulation of DNA recombination"/>
    <property type="evidence" value="ECO:0007669"/>
    <property type="project" value="TreeGrafter"/>
</dbReference>
<comment type="subcellular location">
    <subcellularLocation>
        <location evidence="1 6">Cytoplasm</location>
        <location evidence="1 6">Nucleoid</location>
    </subcellularLocation>
</comment>
<comment type="caution">
    <text evidence="7">The sequence shown here is derived from an EMBL/GenBank/DDBJ whole genome shotgun (WGS) entry which is preliminary data.</text>
</comment>
<evidence type="ECO:0000256" key="6">
    <source>
        <dbReference type="HAMAP-Rule" id="MF_00194"/>
    </source>
</evidence>
<dbReference type="Pfam" id="PF04381">
    <property type="entry name" value="RdgC"/>
    <property type="match status" value="1"/>
</dbReference>
<dbReference type="Proteomes" id="UP000307749">
    <property type="component" value="Unassembled WGS sequence"/>
</dbReference>
<dbReference type="HAMAP" id="MF_00194">
    <property type="entry name" value="RdgC"/>
    <property type="match status" value="1"/>
</dbReference>
<dbReference type="GO" id="GO:0006310">
    <property type="term" value="P:DNA recombination"/>
    <property type="evidence" value="ECO:0007669"/>
    <property type="project" value="UniProtKB-UniRule"/>
</dbReference>
<protein>
    <recommendedName>
        <fullName evidence="3 6">Recombination-associated protein RdgC</fullName>
    </recommendedName>
</protein>